<dbReference type="Gene3D" id="2.130.10.80">
    <property type="entry name" value="Galactose oxidase/kelch, beta-propeller"/>
    <property type="match status" value="1"/>
</dbReference>
<keyword evidence="4" id="KW-1185">Reference proteome</keyword>
<dbReference type="InterPro" id="IPR014756">
    <property type="entry name" value="Ig_E-set"/>
</dbReference>
<dbReference type="InterPro" id="IPR037293">
    <property type="entry name" value="Gal_Oxidase_central_sf"/>
</dbReference>
<sequence>MTPTNVLRRPSGARHRSPLRARLLRATISTTLLAGCGAQARAAVFPVAPTPAQDPLVMNLTIPADAAVHGMWSGVLPWSLVAIHTALLPNGTVASYGSPTGSAVQDGRTFDLWDPLRIVGNSPVHTTLAGVAAVDSFCSTSAELPNGNLLVSGGIVSPSGATDDHGSVLLNDTGTAVTQAGATLAQDRYYASMVTLGSGLPIILGGNIPYSYGYSDPDGYMASGFMGSMTPEVYDPASGWRSLFGANSRLAFGPDYSRYWYPRAWLAPNGKLFGISSEQMWSLDPTGNGSVTSLGGFKTAMKFDAGISAGTAPNVGPTSTAVMYDIGKILQVGGNGRYNGDKTVSSNLATTIDINGGSPAVRDVAPMRYGRQWATATVLPTGQVAVTGGSTFADNDGASAVLAAETWDPATAKWTVGASGAVYRGYHSTATLLQDGAVLVAGGGVPGPVDNLNAEIFYPSYFFKSVAGRAVLATRPQIVSLSTSQVAHGQTLGVEVNTASGIGKVALVRLSATTHSFNTGQRYVNLSFTVAGNVLSLAVPSSPNTAPPGYYQVVVVDSNGVPSPGVIVALGAGMAPPTTRMVPANIAVPLAGEGWSTCAAEGGTCTAAGTQAVAFGSGTQWITQPVSGTVACTVAAFGADPMFGTAKSCRIQSGQAVAGGTTPAPSGGSGTAGTTGGGSGTAGGGSGGTAAPTAVTIGSGGVKIAAAPDGTTATVNTSNNIWVSNLGSGWQMLPGTFKDVAVLGANRFYAIGLDDNVYRYAGGAWSQVGTYANAISAASDGTIAIVNDQNGTIYLKTTDDAGWNWQAVPGTAAKRVALVKSGSIYYVGTDGNVWRTDGRTAPVQVGNAASAIAASADGSVTVVGSGADQVGALWRKPTDDGQWNWSQVPGTAVQVAAPDRTMLVTVSASGDIVRR</sequence>
<gene>
    <name evidence="3" type="ORF">D3272_13720</name>
</gene>
<dbReference type="Proteomes" id="UP000289411">
    <property type="component" value="Unassembled WGS sequence"/>
</dbReference>
<evidence type="ECO:0000259" key="2">
    <source>
        <dbReference type="Pfam" id="PF09118"/>
    </source>
</evidence>
<dbReference type="SUPFAM" id="SSF117281">
    <property type="entry name" value="Kelch motif"/>
    <property type="match status" value="1"/>
</dbReference>
<dbReference type="SUPFAM" id="SSF63829">
    <property type="entry name" value="Calcium-dependent phosphotriesterase"/>
    <property type="match status" value="1"/>
</dbReference>
<dbReference type="InterPro" id="IPR006624">
    <property type="entry name" value="Beta-propeller_rpt_TECPR"/>
</dbReference>
<proteinExistence type="predicted"/>
<dbReference type="CDD" id="cd02851">
    <property type="entry name" value="E_set_GO_C"/>
    <property type="match status" value="1"/>
</dbReference>
<feature type="compositionally biased region" description="Gly residues" evidence="1">
    <location>
        <begin position="667"/>
        <end position="688"/>
    </location>
</feature>
<protein>
    <submittedName>
        <fullName evidence="3">DUF1929 domain-containing protein</fullName>
    </submittedName>
</protein>
<organism evidence="3 4">
    <name type="scientific">Lichenibacterium ramalinae</name>
    <dbReference type="NCBI Taxonomy" id="2316527"/>
    <lineage>
        <taxon>Bacteria</taxon>
        <taxon>Pseudomonadati</taxon>
        <taxon>Pseudomonadota</taxon>
        <taxon>Alphaproteobacteria</taxon>
        <taxon>Hyphomicrobiales</taxon>
        <taxon>Lichenihabitantaceae</taxon>
        <taxon>Lichenibacterium</taxon>
    </lineage>
</organism>
<dbReference type="SUPFAM" id="SSF81296">
    <property type="entry name" value="E set domains"/>
    <property type="match status" value="1"/>
</dbReference>
<dbReference type="SMART" id="SM00706">
    <property type="entry name" value="TECPR"/>
    <property type="match status" value="4"/>
</dbReference>
<feature type="domain" description="Galactose oxidase-like Early set" evidence="2">
    <location>
        <begin position="475"/>
        <end position="569"/>
    </location>
</feature>
<dbReference type="EMBL" id="QYBC01000011">
    <property type="protein sequence ID" value="RYB04083.1"/>
    <property type="molecule type" value="Genomic_DNA"/>
</dbReference>
<feature type="region of interest" description="Disordered" evidence="1">
    <location>
        <begin position="656"/>
        <end position="689"/>
    </location>
</feature>
<evidence type="ECO:0000256" key="1">
    <source>
        <dbReference type="SAM" id="MobiDB-lite"/>
    </source>
</evidence>
<dbReference type="Gene3D" id="2.60.40.10">
    <property type="entry name" value="Immunoglobulins"/>
    <property type="match status" value="1"/>
</dbReference>
<dbReference type="InterPro" id="IPR013783">
    <property type="entry name" value="Ig-like_fold"/>
</dbReference>
<dbReference type="OrthoDB" id="7821947at2"/>
<evidence type="ECO:0000313" key="4">
    <source>
        <dbReference type="Proteomes" id="UP000289411"/>
    </source>
</evidence>
<dbReference type="Pfam" id="PF19193">
    <property type="entry name" value="Tectonin"/>
    <property type="match status" value="1"/>
</dbReference>
<comment type="caution">
    <text evidence="3">The sequence shown here is derived from an EMBL/GenBank/DDBJ whole genome shotgun (WGS) entry which is preliminary data.</text>
</comment>
<reference evidence="3 4" key="2">
    <citation type="submission" date="2019-02" db="EMBL/GenBank/DDBJ databases">
        <title>'Lichenibacterium ramalinii' gen. nov. sp. nov., 'Lichenibacterium minor' gen. nov. sp. nov.</title>
        <authorList>
            <person name="Pankratov T."/>
        </authorList>
    </citation>
    <scope>NUCLEOTIDE SEQUENCE [LARGE SCALE GENOMIC DNA]</scope>
    <source>
        <strain evidence="3 4">RmlP001</strain>
    </source>
</reference>
<evidence type="ECO:0000313" key="3">
    <source>
        <dbReference type="EMBL" id="RYB04083.1"/>
    </source>
</evidence>
<dbReference type="PANTHER" id="PTHR32208">
    <property type="entry name" value="SECRETED PROTEIN-RELATED"/>
    <property type="match status" value="1"/>
</dbReference>
<dbReference type="InterPro" id="IPR015202">
    <property type="entry name" value="GO-like_E_set"/>
</dbReference>
<accession>A0A4Q2REZ2</accession>
<dbReference type="RefSeq" id="WP_129219781.1">
    <property type="nucleotide sequence ID" value="NZ_QYBC01000011.1"/>
</dbReference>
<dbReference type="InterPro" id="IPR015915">
    <property type="entry name" value="Kelch-typ_b-propeller"/>
</dbReference>
<dbReference type="Pfam" id="PF09118">
    <property type="entry name" value="GO-like_E_set"/>
    <property type="match status" value="1"/>
</dbReference>
<dbReference type="PANTHER" id="PTHR32208:SF56">
    <property type="entry name" value="GALACTOSE OXIDASE-RELATED"/>
    <property type="match status" value="1"/>
</dbReference>
<dbReference type="AlphaFoldDB" id="A0A4Q2REZ2"/>
<reference evidence="3 4" key="1">
    <citation type="submission" date="2018-09" db="EMBL/GenBank/DDBJ databases">
        <authorList>
            <person name="Grouzdev D.S."/>
            <person name="Krutkina M.S."/>
        </authorList>
    </citation>
    <scope>NUCLEOTIDE SEQUENCE [LARGE SCALE GENOMIC DNA]</scope>
    <source>
        <strain evidence="3 4">RmlP001</strain>
    </source>
</reference>
<name>A0A4Q2REZ2_9HYPH</name>